<dbReference type="InterPro" id="IPR010496">
    <property type="entry name" value="AL/BT2_dom"/>
</dbReference>
<accession>A0A518DPX8</accession>
<dbReference type="PANTHER" id="PTHR22939:SF129">
    <property type="entry name" value="SERINE PROTEASE HTRA2, MITOCHONDRIAL"/>
    <property type="match status" value="1"/>
</dbReference>
<gene>
    <name evidence="5" type="primary">htrA_2</name>
    <name evidence="5" type="ORF">Pla8534_16730</name>
</gene>
<dbReference type="SUPFAM" id="SSF50494">
    <property type="entry name" value="Trypsin-like serine proteases"/>
    <property type="match status" value="1"/>
</dbReference>
<feature type="chain" id="PRO_5022143547" evidence="2">
    <location>
        <begin position="19"/>
        <end position="740"/>
    </location>
</feature>
<protein>
    <submittedName>
        <fullName evidence="5">Serine protease HtrA</fullName>
    </submittedName>
</protein>
<organism evidence="5 6">
    <name type="scientific">Lignipirellula cremea</name>
    <dbReference type="NCBI Taxonomy" id="2528010"/>
    <lineage>
        <taxon>Bacteria</taxon>
        <taxon>Pseudomonadati</taxon>
        <taxon>Planctomycetota</taxon>
        <taxon>Planctomycetia</taxon>
        <taxon>Pirellulales</taxon>
        <taxon>Pirellulaceae</taxon>
        <taxon>Lignipirellula</taxon>
    </lineage>
</organism>
<feature type="signal peptide" evidence="2">
    <location>
        <begin position="1"/>
        <end position="18"/>
    </location>
</feature>
<dbReference type="AlphaFoldDB" id="A0A518DPX8"/>
<dbReference type="KEGG" id="lcre:Pla8534_16730"/>
<dbReference type="Proteomes" id="UP000317648">
    <property type="component" value="Chromosome"/>
</dbReference>
<dbReference type="EMBL" id="CP036433">
    <property type="protein sequence ID" value="QDU93888.1"/>
    <property type="molecule type" value="Genomic_DNA"/>
</dbReference>
<feature type="domain" description="3-keto-alpha-glucoside-1,2-lyase/3-keto-2-hydroxy-glucal hydratase" evidence="3">
    <location>
        <begin position="277"/>
        <end position="400"/>
    </location>
</feature>
<keyword evidence="2" id="KW-0732">Signal</keyword>
<dbReference type="GO" id="GO:0006508">
    <property type="term" value="P:proteolysis"/>
    <property type="evidence" value="ECO:0007669"/>
    <property type="project" value="UniProtKB-KW"/>
</dbReference>
<proteinExistence type="inferred from homology"/>
<evidence type="ECO:0000259" key="3">
    <source>
        <dbReference type="Pfam" id="PF06439"/>
    </source>
</evidence>
<dbReference type="PRINTS" id="PR00834">
    <property type="entry name" value="PROTEASES2C"/>
</dbReference>
<keyword evidence="5" id="KW-0378">Hydrolase</keyword>
<evidence type="ECO:0000256" key="2">
    <source>
        <dbReference type="SAM" id="SignalP"/>
    </source>
</evidence>
<evidence type="ECO:0000256" key="1">
    <source>
        <dbReference type="ARBA" id="ARBA00007100"/>
    </source>
</evidence>
<evidence type="ECO:0000313" key="6">
    <source>
        <dbReference type="Proteomes" id="UP000317648"/>
    </source>
</evidence>
<dbReference type="GO" id="GO:0004252">
    <property type="term" value="F:serine-type endopeptidase activity"/>
    <property type="evidence" value="ECO:0007669"/>
    <property type="project" value="InterPro"/>
</dbReference>
<dbReference type="Pfam" id="PF13371">
    <property type="entry name" value="TPR_9"/>
    <property type="match status" value="1"/>
</dbReference>
<dbReference type="PANTHER" id="PTHR22939">
    <property type="entry name" value="SERINE PROTEASE FAMILY S1C HTRA-RELATED"/>
    <property type="match status" value="1"/>
</dbReference>
<evidence type="ECO:0000259" key="4">
    <source>
        <dbReference type="Pfam" id="PF13369"/>
    </source>
</evidence>
<dbReference type="InterPro" id="IPR032698">
    <property type="entry name" value="SirB1_N"/>
</dbReference>
<dbReference type="OrthoDB" id="248175at2"/>
<sequence precursor="true">MTRSLTLLLAFLCCSRLAADDVPPEPERPVETVAAATVEELAETALKSVVVVTFTGRDGKRQGLGAGFLVSEDGLIATNYHVLGEARPIAVELADGRSFDVVSIHASDRRLDLAVIKIEGDNLPPPLELGRSKTLRQGAPVVAFGNPQGLKLSVVSGVVSGRREIDGRQMIQIAVPIEPGNSGGPLLDAYGKVHGIVTAKSLVTDNLGFAVEVDDLKPLLEKPNPIPMSRWLTIGALDARQWSLVNGGKWRRQSGTIVASEPGDGFGGRSLCLWEGKTPELPYEIGVQVKLDDESGAAGLVFQSNGAQRHYGFYPSAGNLRLSSFMGPDFRSWKVLRNEASPHYRSGEWNYLKVRLEKDRVRCFLNDELVYESTDESLPPGKVGLAKFRDTTASFKGFRIGKELPRFKLDPAVAAGAAEALRNLPSLAEISGLSLDPLEDQAAIAATVLRDQAHDLERQAADRRRLAQDLLTRSITLELEKMVKQHGENVDLLHGALLLSRLDNEDLDTNYYEQRVAEMAAETKASLPAEPTDAQKLQALNRYLFEQNGFHGGRTNYYHRANSYLDQVIEDREGLPITLSVLYLEVGRRLGLKLEGVGLPGHFIVKLPQGDEDQLIDVFERGETLSKDNAKKIVDDFAGRAFQETDLQPASARSILVRMLHNLNNTAQREDDKEAMLRYVEAMVALEPDSVSHRGLRAVLNSETGRKVRALADLDWILDQQPAGIDLDAVQRMRDYFESR</sequence>
<dbReference type="Pfam" id="PF13369">
    <property type="entry name" value="Transglut_core2"/>
    <property type="match status" value="1"/>
</dbReference>
<name>A0A518DPX8_9BACT</name>
<keyword evidence="6" id="KW-1185">Reference proteome</keyword>
<evidence type="ECO:0000313" key="5">
    <source>
        <dbReference type="EMBL" id="QDU93888.1"/>
    </source>
</evidence>
<dbReference type="Gene3D" id="2.40.10.120">
    <property type="match status" value="1"/>
</dbReference>
<comment type="similarity">
    <text evidence="1">Belongs to the UPF0162 family.</text>
</comment>
<keyword evidence="5" id="KW-0645">Protease</keyword>
<dbReference type="Pfam" id="PF13365">
    <property type="entry name" value="Trypsin_2"/>
    <property type="match status" value="1"/>
</dbReference>
<dbReference type="Pfam" id="PF06439">
    <property type="entry name" value="3keto-disac_hyd"/>
    <property type="match status" value="1"/>
</dbReference>
<reference evidence="5 6" key="1">
    <citation type="submission" date="2019-02" db="EMBL/GenBank/DDBJ databases">
        <title>Deep-cultivation of Planctomycetes and their phenomic and genomic characterization uncovers novel biology.</title>
        <authorList>
            <person name="Wiegand S."/>
            <person name="Jogler M."/>
            <person name="Boedeker C."/>
            <person name="Pinto D."/>
            <person name="Vollmers J."/>
            <person name="Rivas-Marin E."/>
            <person name="Kohn T."/>
            <person name="Peeters S.H."/>
            <person name="Heuer A."/>
            <person name="Rast P."/>
            <person name="Oberbeckmann S."/>
            <person name="Bunk B."/>
            <person name="Jeske O."/>
            <person name="Meyerdierks A."/>
            <person name="Storesund J.E."/>
            <person name="Kallscheuer N."/>
            <person name="Luecker S."/>
            <person name="Lage O.M."/>
            <person name="Pohl T."/>
            <person name="Merkel B.J."/>
            <person name="Hornburger P."/>
            <person name="Mueller R.-W."/>
            <person name="Bruemmer F."/>
            <person name="Labrenz M."/>
            <person name="Spormann A.M."/>
            <person name="Op den Camp H."/>
            <person name="Overmann J."/>
            <person name="Amann R."/>
            <person name="Jetten M.S.M."/>
            <person name="Mascher T."/>
            <person name="Medema M.H."/>
            <person name="Devos D.P."/>
            <person name="Kaster A.-K."/>
            <person name="Ovreas L."/>
            <person name="Rohde M."/>
            <person name="Galperin M.Y."/>
            <person name="Jogler C."/>
        </authorList>
    </citation>
    <scope>NUCLEOTIDE SEQUENCE [LARGE SCALE GENOMIC DNA]</scope>
    <source>
        <strain evidence="5 6">Pla85_3_4</strain>
    </source>
</reference>
<dbReference type="RefSeq" id="WP_145051357.1">
    <property type="nucleotide sequence ID" value="NZ_CP036433.1"/>
</dbReference>
<feature type="domain" description="Protein SirB1 N-terminal" evidence="4">
    <location>
        <begin position="512"/>
        <end position="660"/>
    </location>
</feature>
<dbReference type="InterPro" id="IPR009003">
    <property type="entry name" value="Peptidase_S1_PA"/>
</dbReference>
<dbReference type="InterPro" id="IPR001940">
    <property type="entry name" value="Peptidase_S1C"/>
</dbReference>
<dbReference type="Gene3D" id="2.60.120.560">
    <property type="entry name" value="Exo-inulinase, domain 1"/>
    <property type="match status" value="1"/>
</dbReference>